<keyword evidence="3" id="KW-0963">Cytoplasm</keyword>
<proteinExistence type="inferred from homology"/>
<evidence type="ECO:0000313" key="7">
    <source>
        <dbReference type="EMBL" id="TWT48510.1"/>
    </source>
</evidence>
<feature type="domain" description="CP-type G" evidence="6">
    <location>
        <begin position="163"/>
        <end position="327"/>
    </location>
</feature>
<feature type="binding site" evidence="3">
    <location>
        <position position="358"/>
    </location>
    <ligand>
        <name>Zn(2+)</name>
        <dbReference type="ChEBI" id="CHEBI:29105"/>
    </ligand>
</feature>
<dbReference type="Gene3D" id="1.10.40.50">
    <property type="entry name" value="Probable gtpase engc, domain 3"/>
    <property type="match status" value="1"/>
</dbReference>
<dbReference type="GO" id="GO:0003924">
    <property type="term" value="F:GTPase activity"/>
    <property type="evidence" value="ECO:0007669"/>
    <property type="project" value="UniProtKB-UniRule"/>
</dbReference>
<evidence type="ECO:0000313" key="8">
    <source>
        <dbReference type="Proteomes" id="UP000318995"/>
    </source>
</evidence>
<evidence type="ECO:0000259" key="6">
    <source>
        <dbReference type="PROSITE" id="PS51721"/>
    </source>
</evidence>
<organism evidence="7 8">
    <name type="scientific">Botrimarina hoheduenensis</name>
    <dbReference type="NCBI Taxonomy" id="2528000"/>
    <lineage>
        <taxon>Bacteria</taxon>
        <taxon>Pseudomonadati</taxon>
        <taxon>Planctomycetota</taxon>
        <taxon>Planctomycetia</taxon>
        <taxon>Pirellulales</taxon>
        <taxon>Lacipirellulaceae</taxon>
        <taxon>Botrimarina</taxon>
    </lineage>
</organism>
<comment type="subunit">
    <text evidence="3">Monomer. Associates with 30S ribosomal subunit, binds 16S rRNA.</text>
</comment>
<dbReference type="GO" id="GO:0019843">
    <property type="term" value="F:rRNA binding"/>
    <property type="evidence" value="ECO:0007669"/>
    <property type="project" value="UniProtKB-KW"/>
</dbReference>
<feature type="binding site" evidence="3">
    <location>
        <begin position="260"/>
        <end position="268"/>
    </location>
    <ligand>
        <name>GTP</name>
        <dbReference type="ChEBI" id="CHEBI:37565"/>
    </ligand>
</feature>
<dbReference type="EC" id="3.6.1.-" evidence="3"/>
<dbReference type="PROSITE" id="PS51721">
    <property type="entry name" value="G_CP"/>
    <property type="match status" value="1"/>
</dbReference>
<feature type="domain" description="EngC GTPase" evidence="5">
    <location>
        <begin position="169"/>
        <end position="325"/>
    </location>
</feature>
<dbReference type="OrthoDB" id="9809485at2"/>
<comment type="cofactor">
    <cofactor evidence="3">
        <name>Zn(2+)</name>
        <dbReference type="ChEBI" id="CHEBI:29105"/>
    </cofactor>
    <text evidence="3">Binds 1 zinc ion per subunit.</text>
</comment>
<dbReference type="EMBL" id="SJPH01000001">
    <property type="protein sequence ID" value="TWT48510.1"/>
    <property type="molecule type" value="Genomic_DNA"/>
</dbReference>
<evidence type="ECO:0000256" key="4">
    <source>
        <dbReference type="SAM" id="MobiDB-lite"/>
    </source>
</evidence>
<keyword evidence="3" id="KW-0690">Ribosome biogenesis</keyword>
<keyword evidence="3" id="KW-0862">Zinc</keyword>
<comment type="similarity">
    <text evidence="3">Belongs to the TRAFAC class YlqF/YawG GTPase family. RsgA subfamily.</text>
</comment>
<feature type="binding site" evidence="3">
    <location>
        <begin position="209"/>
        <end position="212"/>
    </location>
    <ligand>
        <name>GTP</name>
        <dbReference type="ChEBI" id="CHEBI:37565"/>
    </ligand>
</feature>
<comment type="function">
    <text evidence="3">One of several proteins that assist in the late maturation steps of the functional core of the 30S ribosomal subunit. Helps release RbfA from mature subunits. May play a role in the assembly of ribosomal proteins into the subunit. Circularly permuted GTPase that catalyzes slow GTP hydrolysis, GTPase activity is stimulated by the 30S ribosomal subunit.</text>
</comment>
<dbReference type="InterPro" id="IPR004881">
    <property type="entry name" value="Ribosome_biogen_GTPase_RsgA"/>
</dbReference>
<dbReference type="InterPro" id="IPR030378">
    <property type="entry name" value="G_CP_dom"/>
</dbReference>
<keyword evidence="1 3" id="KW-0547">Nucleotide-binding</keyword>
<evidence type="ECO:0000259" key="5">
    <source>
        <dbReference type="PROSITE" id="PS50936"/>
    </source>
</evidence>
<dbReference type="SUPFAM" id="SSF52540">
    <property type="entry name" value="P-loop containing nucleoside triphosphate hydrolases"/>
    <property type="match status" value="1"/>
</dbReference>
<feature type="binding site" evidence="3">
    <location>
        <position position="364"/>
    </location>
    <ligand>
        <name>Zn(2+)</name>
        <dbReference type="ChEBI" id="CHEBI:29105"/>
    </ligand>
</feature>
<keyword evidence="3" id="KW-0694">RNA-binding</keyword>
<evidence type="ECO:0000256" key="1">
    <source>
        <dbReference type="ARBA" id="ARBA00022741"/>
    </source>
</evidence>
<dbReference type="InterPro" id="IPR027417">
    <property type="entry name" value="P-loop_NTPase"/>
</dbReference>
<gene>
    <name evidence="3 7" type="primary">rsgA</name>
    <name evidence="7" type="ORF">Pla111_02800</name>
</gene>
<dbReference type="GO" id="GO:0005525">
    <property type="term" value="F:GTP binding"/>
    <property type="evidence" value="ECO:0007669"/>
    <property type="project" value="UniProtKB-UniRule"/>
</dbReference>
<accession>A0A5C5WCV5</accession>
<dbReference type="HAMAP" id="MF_01820">
    <property type="entry name" value="GTPase_RsgA"/>
    <property type="match status" value="1"/>
</dbReference>
<keyword evidence="2 3" id="KW-0342">GTP-binding</keyword>
<dbReference type="GO" id="GO:0005737">
    <property type="term" value="C:cytoplasm"/>
    <property type="evidence" value="ECO:0007669"/>
    <property type="project" value="UniProtKB-SubCell"/>
</dbReference>
<dbReference type="GO" id="GO:0042274">
    <property type="term" value="P:ribosomal small subunit biogenesis"/>
    <property type="evidence" value="ECO:0007669"/>
    <property type="project" value="UniProtKB-UniRule"/>
</dbReference>
<comment type="subcellular location">
    <subcellularLocation>
        <location evidence="3">Cytoplasm</location>
    </subcellularLocation>
</comment>
<dbReference type="CDD" id="cd01854">
    <property type="entry name" value="YjeQ_EngC"/>
    <property type="match status" value="1"/>
</dbReference>
<dbReference type="RefSeq" id="WP_146570641.1">
    <property type="nucleotide sequence ID" value="NZ_SJPH01000001.1"/>
</dbReference>
<dbReference type="PANTHER" id="PTHR32120:SF11">
    <property type="entry name" value="SMALL RIBOSOMAL SUBUNIT BIOGENESIS GTPASE RSGA 1, MITOCHONDRIAL-RELATED"/>
    <property type="match status" value="1"/>
</dbReference>
<dbReference type="InterPro" id="IPR010914">
    <property type="entry name" value="RsgA_GTPase_dom"/>
</dbReference>
<evidence type="ECO:0000256" key="3">
    <source>
        <dbReference type="HAMAP-Rule" id="MF_01820"/>
    </source>
</evidence>
<sequence length="390" mass="42746">MAKKRSKFRASFRKNHDSSARGRADSRSLEGLSEDSAERLTGQERLSGKGHLSRRRTVADAAIVEDAAGEMILPEVDRTVCRQGVVLRTQGLISVVLDDAGAEFACATRQLLKQLATDLRHVVAAGDRVWFRPSEVSGGGAQEGMIERIEPRHGVLSRTSRGRQQLIASNVDQIVIVASAAEPRLKPNLIDRYLITAEKAGLRPIVCVNKIDLIDPTDLVPLVGVYAQLGYRVLPVSAERGRGLEQLRAVLAGKQTAFTGQSGVGKSSLLNAVDPGLRLRVQTVSAESEKGRHTTTTAELYPMRWHADDSDASVDGFLVDTPGIRSFELWDVIPQEVAGYMPELRPYVSACRFPDCTHTHETFCAVKDAVADGWIDTRRYESYTQIQSGE</sequence>
<dbReference type="Pfam" id="PF03193">
    <property type="entry name" value="RsgA_GTPase"/>
    <property type="match status" value="1"/>
</dbReference>
<keyword evidence="3" id="KW-0699">rRNA-binding</keyword>
<reference evidence="7 8" key="1">
    <citation type="submission" date="2019-02" db="EMBL/GenBank/DDBJ databases">
        <title>Deep-cultivation of Planctomycetes and their phenomic and genomic characterization uncovers novel biology.</title>
        <authorList>
            <person name="Wiegand S."/>
            <person name="Jogler M."/>
            <person name="Boedeker C."/>
            <person name="Pinto D."/>
            <person name="Vollmers J."/>
            <person name="Rivas-Marin E."/>
            <person name="Kohn T."/>
            <person name="Peeters S.H."/>
            <person name="Heuer A."/>
            <person name="Rast P."/>
            <person name="Oberbeckmann S."/>
            <person name="Bunk B."/>
            <person name="Jeske O."/>
            <person name="Meyerdierks A."/>
            <person name="Storesund J.E."/>
            <person name="Kallscheuer N."/>
            <person name="Luecker S."/>
            <person name="Lage O.M."/>
            <person name="Pohl T."/>
            <person name="Merkel B.J."/>
            <person name="Hornburger P."/>
            <person name="Mueller R.-W."/>
            <person name="Bruemmer F."/>
            <person name="Labrenz M."/>
            <person name="Spormann A.M."/>
            <person name="Op Den Camp H."/>
            <person name="Overmann J."/>
            <person name="Amann R."/>
            <person name="Jetten M.S.M."/>
            <person name="Mascher T."/>
            <person name="Medema M.H."/>
            <person name="Devos D.P."/>
            <person name="Kaster A.-K."/>
            <person name="Ovreas L."/>
            <person name="Rohde M."/>
            <person name="Galperin M.Y."/>
            <person name="Jogler C."/>
        </authorList>
    </citation>
    <scope>NUCLEOTIDE SEQUENCE [LARGE SCALE GENOMIC DNA]</scope>
    <source>
        <strain evidence="7 8">Pla111</strain>
    </source>
</reference>
<keyword evidence="3" id="KW-0479">Metal-binding</keyword>
<name>A0A5C5WCV5_9BACT</name>
<comment type="caution">
    <text evidence="7">The sequence shown here is derived from an EMBL/GenBank/DDBJ whole genome shotgun (WGS) entry which is preliminary data.</text>
</comment>
<feature type="binding site" evidence="3">
    <location>
        <position position="351"/>
    </location>
    <ligand>
        <name>Zn(2+)</name>
        <dbReference type="ChEBI" id="CHEBI:29105"/>
    </ligand>
</feature>
<dbReference type="AlphaFoldDB" id="A0A5C5WCV5"/>
<protein>
    <recommendedName>
        <fullName evidence="3">Small ribosomal subunit biogenesis GTPase RsgA</fullName>
        <ecNumber evidence="3">3.6.1.-</ecNumber>
    </recommendedName>
</protein>
<evidence type="ECO:0000256" key="2">
    <source>
        <dbReference type="ARBA" id="ARBA00023134"/>
    </source>
</evidence>
<dbReference type="GO" id="GO:0046872">
    <property type="term" value="F:metal ion binding"/>
    <property type="evidence" value="ECO:0007669"/>
    <property type="project" value="UniProtKB-KW"/>
</dbReference>
<feature type="region of interest" description="Disordered" evidence="4">
    <location>
        <begin position="1"/>
        <end position="52"/>
    </location>
</feature>
<dbReference type="PANTHER" id="PTHR32120">
    <property type="entry name" value="SMALL RIBOSOMAL SUBUNIT BIOGENESIS GTPASE RSGA"/>
    <property type="match status" value="1"/>
</dbReference>
<feature type="compositionally biased region" description="Basic residues" evidence="4">
    <location>
        <begin position="1"/>
        <end position="13"/>
    </location>
</feature>
<keyword evidence="3 7" id="KW-0378">Hydrolase</keyword>
<dbReference type="Gene3D" id="3.40.50.300">
    <property type="entry name" value="P-loop containing nucleotide triphosphate hydrolases"/>
    <property type="match status" value="1"/>
</dbReference>
<feature type="binding site" evidence="3">
    <location>
        <position position="356"/>
    </location>
    <ligand>
        <name>Zn(2+)</name>
        <dbReference type="ChEBI" id="CHEBI:29105"/>
    </ligand>
</feature>
<dbReference type="NCBIfam" id="TIGR00157">
    <property type="entry name" value="ribosome small subunit-dependent GTPase A"/>
    <property type="match status" value="1"/>
</dbReference>
<keyword evidence="8" id="KW-1185">Reference proteome</keyword>
<dbReference type="PROSITE" id="PS50936">
    <property type="entry name" value="ENGC_GTPASE"/>
    <property type="match status" value="1"/>
</dbReference>
<dbReference type="Proteomes" id="UP000318995">
    <property type="component" value="Unassembled WGS sequence"/>
</dbReference>
<feature type="compositionally biased region" description="Basic and acidic residues" evidence="4">
    <location>
        <begin position="14"/>
        <end position="28"/>
    </location>
</feature>